<feature type="transmembrane region" description="Helical" evidence="1">
    <location>
        <begin position="120"/>
        <end position="141"/>
    </location>
</feature>
<protein>
    <recommendedName>
        <fullName evidence="4">Integral membrane protein</fullName>
    </recommendedName>
</protein>
<evidence type="ECO:0000313" key="3">
    <source>
        <dbReference type="Proteomes" id="UP001205612"/>
    </source>
</evidence>
<feature type="transmembrane region" description="Helical" evidence="1">
    <location>
        <begin position="46"/>
        <end position="67"/>
    </location>
</feature>
<feature type="transmembrane region" description="Helical" evidence="1">
    <location>
        <begin position="20"/>
        <end position="39"/>
    </location>
</feature>
<gene>
    <name evidence="2" type="ORF">NX794_00070</name>
</gene>
<sequence>MSLIPWVVFAVIDRAAPSPQWAAASAAVAALVIAWPSLVARSPLSLDLLAIGLFVVMAVAAFLAGPHGRQIIADYGRTMATGALALFVLLTLPFAPFTTQYARRVVPRELWGTERFRRTNVVFSAVWGVAFAFMTVCHLIAAGDPGDRRLSTVCNWLLPIAAVIAVLRFMDRYRQRQTAEPGAPHRPD</sequence>
<keyword evidence="3" id="KW-1185">Reference proteome</keyword>
<evidence type="ECO:0000256" key="1">
    <source>
        <dbReference type="SAM" id="Phobius"/>
    </source>
</evidence>
<organism evidence="2 3">
    <name type="scientific">Streptomyces pyxinicus</name>
    <dbReference type="NCBI Taxonomy" id="2970331"/>
    <lineage>
        <taxon>Bacteria</taxon>
        <taxon>Bacillati</taxon>
        <taxon>Actinomycetota</taxon>
        <taxon>Actinomycetes</taxon>
        <taxon>Kitasatosporales</taxon>
        <taxon>Streptomycetaceae</taxon>
        <taxon>Streptomyces</taxon>
    </lineage>
</organism>
<accession>A0ABT2ATS0</accession>
<dbReference type="RefSeq" id="WP_258775820.1">
    <property type="nucleotide sequence ID" value="NZ_JANUGP010000001.1"/>
</dbReference>
<name>A0ABT2ATS0_9ACTN</name>
<feature type="transmembrane region" description="Helical" evidence="1">
    <location>
        <begin position="79"/>
        <end position="99"/>
    </location>
</feature>
<dbReference type="EMBL" id="JANUGP010000001">
    <property type="protein sequence ID" value="MCS0599644.1"/>
    <property type="molecule type" value="Genomic_DNA"/>
</dbReference>
<reference evidence="2 3" key="1">
    <citation type="submission" date="2022-08" db="EMBL/GenBank/DDBJ databases">
        <authorList>
            <person name="Somphong A."/>
            <person name="Phongsopitanun W."/>
        </authorList>
    </citation>
    <scope>NUCLEOTIDE SEQUENCE [LARGE SCALE GENOMIC DNA]</scope>
    <source>
        <strain evidence="2 3">LP11</strain>
    </source>
</reference>
<keyword evidence="1" id="KW-0472">Membrane</keyword>
<keyword evidence="1" id="KW-1133">Transmembrane helix</keyword>
<comment type="caution">
    <text evidence="2">The sequence shown here is derived from an EMBL/GenBank/DDBJ whole genome shotgun (WGS) entry which is preliminary data.</text>
</comment>
<keyword evidence="1" id="KW-0812">Transmembrane</keyword>
<evidence type="ECO:0008006" key="4">
    <source>
        <dbReference type="Google" id="ProtNLM"/>
    </source>
</evidence>
<proteinExistence type="predicted"/>
<feature type="transmembrane region" description="Helical" evidence="1">
    <location>
        <begin position="153"/>
        <end position="170"/>
    </location>
</feature>
<dbReference type="Proteomes" id="UP001205612">
    <property type="component" value="Unassembled WGS sequence"/>
</dbReference>
<evidence type="ECO:0000313" key="2">
    <source>
        <dbReference type="EMBL" id="MCS0599644.1"/>
    </source>
</evidence>